<name>A0A5N5P0N7_9ROSI</name>
<accession>A0A5N5P0N7</accession>
<dbReference type="AlphaFoldDB" id="A0A5N5P0N7"/>
<reference evidence="2" key="1">
    <citation type="journal article" date="2019" name="Gigascience">
        <title>De novo genome assembly of the endangered Acer yangbiense, a plant species with extremely small populations endemic to Yunnan Province, China.</title>
        <authorList>
            <person name="Yang J."/>
            <person name="Wariss H.M."/>
            <person name="Tao L."/>
            <person name="Zhang R."/>
            <person name="Yun Q."/>
            <person name="Hollingsworth P."/>
            <person name="Dao Z."/>
            <person name="Luo G."/>
            <person name="Guo H."/>
            <person name="Ma Y."/>
            <person name="Sun W."/>
        </authorList>
    </citation>
    <scope>NUCLEOTIDE SEQUENCE [LARGE SCALE GENOMIC DNA]</scope>
    <source>
        <strain evidence="2">cv. br00</strain>
    </source>
</reference>
<protein>
    <submittedName>
        <fullName evidence="1">Uncharacterized protein</fullName>
    </submittedName>
</protein>
<proteinExistence type="predicted"/>
<evidence type="ECO:0000313" key="1">
    <source>
        <dbReference type="EMBL" id="KAB5572969.1"/>
    </source>
</evidence>
<dbReference type="Proteomes" id="UP000326939">
    <property type="component" value="Chromosome 1"/>
</dbReference>
<keyword evidence="2" id="KW-1185">Reference proteome</keyword>
<evidence type="ECO:0000313" key="2">
    <source>
        <dbReference type="Proteomes" id="UP000326939"/>
    </source>
</evidence>
<dbReference type="EMBL" id="VDCV01000001">
    <property type="protein sequence ID" value="KAB5572969.1"/>
    <property type="molecule type" value="Genomic_DNA"/>
</dbReference>
<sequence length="121" mass="13836">MTPKPSPLLGCLQELGLLCLRDCQSLPLILKFRSRGSISSMLKTSLPQSAIPAIMNVFANLESLGIKLCNYPSRTSHPPYRQNITRMKAKREDEVLHVSIRLMIDWDHLHKEQKSEIDCHR</sequence>
<gene>
    <name evidence="1" type="ORF">DKX38_000163</name>
</gene>
<comment type="caution">
    <text evidence="1">The sequence shown here is derived from an EMBL/GenBank/DDBJ whole genome shotgun (WGS) entry which is preliminary data.</text>
</comment>
<organism evidence="1 2">
    <name type="scientific">Salix brachista</name>
    <dbReference type="NCBI Taxonomy" id="2182728"/>
    <lineage>
        <taxon>Eukaryota</taxon>
        <taxon>Viridiplantae</taxon>
        <taxon>Streptophyta</taxon>
        <taxon>Embryophyta</taxon>
        <taxon>Tracheophyta</taxon>
        <taxon>Spermatophyta</taxon>
        <taxon>Magnoliopsida</taxon>
        <taxon>eudicotyledons</taxon>
        <taxon>Gunneridae</taxon>
        <taxon>Pentapetalae</taxon>
        <taxon>rosids</taxon>
        <taxon>fabids</taxon>
        <taxon>Malpighiales</taxon>
        <taxon>Salicaceae</taxon>
        <taxon>Saliceae</taxon>
        <taxon>Salix</taxon>
    </lineage>
</organism>